<evidence type="ECO:0000313" key="1">
    <source>
        <dbReference type="EMBL" id="OUE21048.1"/>
    </source>
</evidence>
<name>A0A251YAC7_9MICO</name>
<reference evidence="1 2" key="1">
    <citation type="submission" date="2016-08" db="EMBL/GenBank/DDBJ databases">
        <title>Genome sequence of Clavibacter michiganensis spp strain CFBP8017.</title>
        <authorList>
            <person name="Thapa S.P."/>
            <person name="Coaker G."/>
            <person name="Jacques M.-A."/>
        </authorList>
    </citation>
    <scope>NUCLEOTIDE SEQUENCE [LARGE SCALE GENOMIC DNA]</scope>
    <source>
        <strain evidence="1">CFBP8017</strain>
    </source>
</reference>
<protein>
    <submittedName>
        <fullName evidence="1">Uncharacterized protein</fullName>
    </submittedName>
</protein>
<organism evidence="1 2">
    <name type="scientific">Clavibacter michiganensis</name>
    <dbReference type="NCBI Taxonomy" id="28447"/>
    <lineage>
        <taxon>Bacteria</taxon>
        <taxon>Bacillati</taxon>
        <taxon>Actinomycetota</taxon>
        <taxon>Actinomycetes</taxon>
        <taxon>Micrococcales</taxon>
        <taxon>Microbacteriaceae</taxon>
        <taxon>Clavibacter</taxon>
    </lineage>
</organism>
<dbReference type="EMBL" id="MDJY01000051">
    <property type="protein sequence ID" value="OUE21048.1"/>
    <property type="molecule type" value="Genomic_DNA"/>
</dbReference>
<proteinExistence type="predicted"/>
<dbReference type="Proteomes" id="UP000195011">
    <property type="component" value="Unassembled WGS sequence"/>
</dbReference>
<dbReference type="AlphaFoldDB" id="A0A251YAC7"/>
<evidence type="ECO:0000313" key="2">
    <source>
        <dbReference type="Proteomes" id="UP000195011"/>
    </source>
</evidence>
<comment type="caution">
    <text evidence="1">The sequence shown here is derived from an EMBL/GenBank/DDBJ whole genome shotgun (WGS) entry which is preliminary data.</text>
</comment>
<accession>A0A251YAC7</accession>
<sequence length="30" mass="3164">MPDVCAALISLATLLITGVLTACGLRYLRD</sequence>
<gene>
    <name evidence="1" type="ORF">BFL36_11025</name>
</gene>